<dbReference type="EMBL" id="OU342829">
    <property type="protein sequence ID" value="CAG7580743.1"/>
    <property type="molecule type" value="Genomic_DNA"/>
</dbReference>
<sequence length="387" mass="45837">MINRDEIRSKIQIILNKAHKLAPKKVIKETPDGLAFADPIGGDSMKNPYMKRAHLYWDSFYVICYDDEGYKMPFTKFCSTFGVDIGADQRLAIYDHIDNNISYNDCENEFLDSTFEDLVSLEELQKVLNSGNCESQIVNFQPVQKGSGVEFYLRKRKIFNYKNIYQAEFYKGADWKEPVIVILNRKDDKILGLQVRNLKEGYKRMFKIYNFEHIIEWTDPKKLEDMDMNQLVMYNKLSYFYNILNVDFNSNITIFEGYLDSIFYPNSIGVAGVNTDMRFLENNNLDIQYFYDNDEAGWKKSTQKVKDGYSVFLWNKMFEEIVDRKNAKDPYYLMNKIKKVKDLNKLAMMVQNPYKEMKLSEHFSKDQYDARYIPVVKNKFSFKKKNI</sequence>
<evidence type="ECO:0000313" key="1">
    <source>
        <dbReference type="EMBL" id="CAG7580743.1"/>
    </source>
</evidence>
<protein>
    <submittedName>
        <fullName evidence="1">DNA primase subunit</fullName>
    </submittedName>
</protein>
<reference evidence="1" key="1">
    <citation type="submission" date="2021-06" db="EMBL/GenBank/DDBJ databases">
        <authorList>
            <person name="Gannon L."/>
            <person name="Redgwell R T."/>
            <person name="Michniewski S."/>
            <person name="Harrison D C."/>
            <person name="Millard A."/>
        </authorList>
    </citation>
    <scope>NUCLEOTIDE SEQUENCE</scope>
</reference>
<accession>A0A8D9FS84</accession>
<organism evidence="1">
    <name type="scientific">uncultured marine phage</name>
    <dbReference type="NCBI Taxonomy" id="707152"/>
    <lineage>
        <taxon>Viruses</taxon>
        <taxon>environmental samples</taxon>
    </lineage>
</organism>
<dbReference type="SUPFAM" id="SSF56731">
    <property type="entry name" value="DNA primase core"/>
    <property type="match status" value="1"/>
</dbReference>
<proteinExistence type="predicted"/>
<gene>
    <name evidence="1" type="primary">gp61</name>
    <name evidence="1" type="ORF">SLAVMIC_00541</name>
</gene>
<name>A0A8D9FS84_9VIRU</name>